<evidence type="ECO:0000313" key="3">
    <source>
        <dbReference type="EMBL" id="KAG6539032.1"/>
    </source>
</evidence>
<dbReference type="AlphaFoldDB" id="A0A8J5HZR5"/>
<reference evidence="3 4" key="1">
    <citation type="submission" date="2020-08" db="EMBL/GenBank/DDBJ databases">
        <title>Plant Genome Project.</title>
        <authorList>
            <person name="Zhang R.-G."/>
        </authorList>
    </citation>
    <scope>NUCLEOTIDE SEQUENCE [LARGE SCALE GENOMIC DNA]</scope>
    <source>
        <tissue evidence="3">Rhizome</tissue>
    </source>
</reference>
<comment type="caution">
    <text evidence="3">The sequence shown here is derived from an EMBL/GenBank/DDBJ whole genome shotgun (WGS) entry which is preliminary data.</text>
</comment>
<dbReference type="PROSITE" id="PS50858">
    <property type="entry name" value="BSD"/>
    <property type="match status" value="1"/>
</dbReference>
<dbReference type="PANTHER" id="PTHR31923">
    <property type="entry name" value="BSD DOMAIN-CONTAINING PROTEIN"/>
    <property type="match status" value="1"/>
</dbReference>
<feature type="region of interest" description="Disordered" evidence="1">
    <location>
        <begin position="320"/>
        <end position="339"/>
    </location>
</feature>
<dbReference type="Proteomes" id="UP000734854">
    <property type="component" value="Unassembled WGS sequence"/>
</dbReference>
<accession>A0A8J5HZR5</accession>
<dbReference type="InterPro" id="IPR005607">
    <property type="entry name" value="BSD_dom"/>
</dbReference>
<dbReference type="EMBL" id="JACMSC010000001">
    <property type="protein sequence ID" value="KAG6539032.1"/>
    <property type="molecule type" value="Genomic_DNA"/>
</dbReference>
<feature type="compositionally biased region" description="Acidic residues" evidence="1">
    <location>
        <begin position="453"/>
        <end position="470"/>
    </location>
</feature>
<evidence type="ECO:0000313" key="4">
    <source>
        <dbReference type="Proteomes" id="UP000734854"/>
    </source>
</evidence>
<feature type="region of interest" description="Disordered" evidence="1">
    <location>
        <begin position="286"/>
        <end position="306"/>
    </location>
</feature>
<dbReference type="PANTHER" id="PTHR31923:SF4">
    <property type="entry name" value="BSD DOMAIN-CONTAINING PROTEIN"/>
    <property type="match status" value="1"/>
</dbReference>
<dbReference type="SMART" id="SM00751">
    <property type="entry name" value="BSD"/>
    <property type="match status" value="1"/>
</dbReference>
<organism evidence="3 4">
    <name type="scientific">Zingiber officinale</name>
    <name type="common">Ginger</name>
    <name type="synonym">Amomum zingiber</name>
    <dbReference type="NCBI Taxonomy" id="94328"/>
    <lineage>
        <taxon>Eukaryota</taxon>
        <taxon>Viridiplantae</taxon>
        <taxon>Streptophyta</taxon>
        <taxon>Embryophyta</taxon>
        <taxon>Tracheophyta</taxon>
        <taxon>Spermatophyta</taxon>
        <taxon>Magnoliopsida</taxon>
        <taxon>Liliopsida</taxon>
        <taxon>Zingiberales</taxon>
        <taxon>Zingiberaceae</taxon>
        <taxon>Zingiber</taxon>
    </lineage>
</organism>
<evidence type="ECO:0000259" key="2">
    <source>
        <dbReference type="PROSITE" id="PS50858"/>
    </source>
</evidence>
<keyword evidence="4" id="KW-1185">Reference proteome</keyword>
<feature type="compositionally biased region" description="Acidic residues" evidence="1">
    <location>
        <begin position="507"/>
        <end position="517"/>
    </location>
</feature>
<dbReference type="Pfam" id="PF03909">
    <property type="entry name" value="BSD"/>
    <property type="match status" value="1"/>
</dbReference>
<feature type="compositionally biased region" description="Basic and acidic residues" evidence="1">
    <location>
        <begin position="291"/>
        <end position="306"/>
    </location>
</feature>
<feature type="compositionally biased region" description="Polar residues" evidence="1">
    <location>
        <begin position="490"/>
        <end position="500"/>
    </location>
</feature>
<protein>
    <recommendedName>
        <fullName evidence="2">BSD domain-containing protein</fullName>
    </recommendedName>
</protein>
<feature type="region of interest" description="Disordered" evidence="1">
    <location>
        <begin position="16"/>
        <end position="66"/>
    </location>
</feature>
<feature type="compositionally biased region" description="Acidic residues" evidence="1">
    <location>
        <begin position="426"/>
        <end position="439"/>
    </location>
</feature>
<feature type="region of interest" description="Disordered" evidence="1">
    <location>
        <begin position="345"/>
        <end position="517"/>
    </location>
</feature>
<feature type="domain" description="BSD" evidence="2">
    <location>
        <begin position="206"/>
        <end position="261"/>
    </location>
</feature>
<feature type="region of interest" description="Disordered" evidence="1">
    <location>
        <begin position="89"/>
        <end position="110"/>
    </location>
</feature>
<sequence length="517" mass="56257">MSWWGRSLVDSIRAAAAVVDDDDNEEEEQPMEIAGRAEQSDVGSQSGAQEVEEDEEQDNRGVKEDFSELTKTLTRQFWGVASFLAPAPASLGPDDASDPTAGGLRDDGTPVVEALDSPRIAGIRNDFAEISGKFRSGISSVLSHTKTVSEISKIASSILPFGLEEEREDDEDLLDAIGINEEVLAFARNVSMHPETWLDFPLPHGEEDSKDFELSDAQLEHAVAIERLAPEFSDMRSEICPRQMSEESFWKIYFVLLQSRLNSKDAELLSTPQIVEARAALLQELPSQRKPGSERLGGEASFNKDDGAAIPLKENVTAPTSTASVTIPPNTVSYDESVSESIKDIEAEKHSTKSISSDSTEEVETEKHPVLIEASGSMEDAETEKHPVPATEVKIIDKSVTEEEPANGTKIKDITTETSKSSVQTNEEDGDGWLEDDIGEANTTRGATVPLGQEEDVSFSDLEVDDDDDQGPTISSKTIPVDSQAKVSRASATGDQSTGSEMKESNDWLDLEDFDVE</sequence>
<evidence type="ECO:0000256" key="1">
    <source>
        <dbReference type="SAM" id="MobiDB-lite"/>
    </source>
</evidence>
<feature type="compositionally biased region" description="Polar residues" evidence="1">
    <location>
        <begin position="416"/>
        <end position="425"/>
    </location>
</feature>
<name>A0A8J5HZR5_ZINOF</name>
<proteinExistence type="predicted"/>
<gene>
    <name evidence="3" type="ORF">ZIOFF_004184</name>
</gene>
<dbReference type="OrthoDB" id="2021158at2759"/>
<feature type="compositionally biased region" description="Acidic residues" evidence="1">
    <location>
        <begin position="19"/>
        <end position="30"/>
    </location>
</feature>